<name>A0A6A3GDR6_9STRA</name>
<dbReference type="Proteomes" id="UP000429607">
    <property type="component" value="Unassembled WGS sequence"/>
</dbReference>
<dbReference type="AlphaFoldDB" id="A0A6A3GDR6"/>
<dbReference type="Proteomes" id="UP000435112">
    <property type="component" value="Unassembled WGS sequence"/>
</dbReference>
<organism evidence="2 4">
    <name type="scientific">Phytophthora rubi</name>
    <dbReference type="NCBI Taxonomy" id="129364"/>
    <lineage>
        <taxon>Eukaryota</taxon>
        <taxon>Sar</taxon>
        <taxon>Stramenopiles</taxon>
        <taxon>Oomycota</taxon>
        <taxon>Peronosporomycetes</taxon>
        <taxon>Peronosporales</taxon>
        <taxon>Peronosporaceae</taxon>
        <taxon>Phytophthora</taxon>
    </lineage>
</organism>
<dbReference type="OrthoDB" id="10347846at2759"/>
<evidence type="ECO:0000313" key="2">
    <source>
        <dbReference type="EMBL" id="KAE8955243.1"/>
    </source>
</evidence>
<comment type="caution">
    <text evidence="2">The sequence shown here is derived from an EMBL/GenBank/DDBJ whole genome shotgun (WGS) entry which is preliminary data.</text>
</comment>
<protein>
    <submittedName>
        <fullName evidence="2">Uncharacterized protein</fullName>
    </submittedName>
</protein>
<reference evidence="4 5" key="1">
    <citation type="submission" date="2018-09" db="EMBL/GenBank/DDBJ databases">
        <title>Genomic investigation of the strawberry pathogen Phytophthora fragariae indicates pathogenicity is determined by transcriptional variation in three key races.</title>
        <authorList>
            <person name="Adams T.M."/>
            <person name="Armitage A.D."/>
            <person name="Sobczyk M.K."/>
            <person name="Bates H.J."/>
            <person name="Dunwell J.M."/>
            <person name="Nellist C.F."/>
            <person name="Harrison R.J."/>
        </authorList>
    </citation>
    <scope>NUCLEOTIDE SEQUENCE [LARGE SCALE GENOMIC DNA]</scope>
    <source>
        <strain evidence="2 4">SCRP249</strain>
        <strain evidence="3 5">SCRP324</strain>
    </source>
</reference>
<evidence type="ECO:0000313" key="3">
    <source>
        <dbReference type="EMBL" id="KAE8955276.1"/>
    </source>
</evidence>
<dbReference type="EMBL" id="QXFU01009187">
    <property type="protein sequence ID" value="KAE8955276.1"/>
    <property type="molecule type" value="Genomic_DNA"/>
</dbReference>
<proteinExistence type="predicted"/>
<feature type="region of interest" description="Disordered" evidence="1">
    <location>
        <begin position="1"/>
        <end position="60"/>
    </location>
</feature>
<evidence type="ECO:0000256" key="1">
    <source>
        <dbReference type="SAM" id="MobiDB-lite"/>
    </source>
</evidence>
<accession>A0A6A3GDR6</accession>
<dbReference type="EMBL" id="QXFV01009313">
    <property type="protein sequence ID" value="KAE8955243.1"/>
    <property type="molecule type" value="Genomic_DNA"/>
</dbReference>
<evidence type="ECO:0000313" key="5">
    <source>
        <dbReference type="Proteomes" id="UP000435112"/>
    </source>
</evidence>
<sequence>MEYLSSSSNPNNQDSLPSETLKRAHEEVAAQDASTKAQEGSDLYEAGASQNAPKKQKVESNDYQAQIDTLLQEIAEVKERLASSPTSSTHEIARKCIKAKQTAATMKRKLAEHYHWMQRVTSLMETAPLLHFAVAASDEQGNVDASRQRSLESLDEWLGESKEHPHSRLVLDERLRAAVITCQENVSRLLRDAMV</sequence>
<gene>
    <name evidence="2" type="ORF">PR001_g32181</name>
    <name evidence="3" type="ORF">PR002_g31827</name>
</gene>
<feature type="compositionally biased region" description="Polar residues" evidence="1">
    <location>
        <begin position="1"/>
        <end position="18"/>
    </location>
</feature>
<evidence type="ECO:0000313" key="4">
    <source>
        <dbReference type="Proteomes" id="UP000429607"/>
    </source>
</evidence>